<dbReference type="EMBL" id="FOXH01000002">
    <property type="protein sequence ID" value="SFP31601.1"/>
    <property type="molecule type" value="Genomic_DNA"/>
</dbReference>
<keyword evidence="3" id="KW-1185">Reference proteome</keyword>
<evidence type="ECO:0000313" key="3">
    <source>
        <dbReference type="Proteomes" id="UP000199306"/>
    </source>
</evidence>
<evidence type="ECO:0008006" key="4">
    <source>
        <dbReference type="Google" id="ProtNLM"/>
    </source>
</evidence>
<organism evidence="2 3">
    <name type="scientific">Pseudarcicella hirudinis</name>
    <dbReference type="NCBI Taxonomy" id="1079859"/>
    <lineage>
        <taxon>Bacteria</taxon>
        <taxon>Pseudomonadati</taxon>
        <taxon>Bacteroidota</taxon>
        <taxon>Cytophagia</taxon>
        <taxon>Cytophagales</taxon>
        <taxon>Flectobacillaceae</taxon>
        <taxon>Pseudarcicella</taxon>
    </lineage>
</organism>
<dbReference type="Proteomes" id="UP000199306">
    <property type="component" value="Unassembled WGS sequence"/>
</dbReference>
<sequence>MKKSLLPLVLFMLALSAFAQKGKTSKNPNVIPNEIRIPLTSEMWEFPAGKVEFMEYKSAPAMKLLTGAGQVVLKNQQFSDGIIEFDLEPINPYFTSFYFRRKDAQESECFYLRVGRANNPVAMDAVQYAPIIKGVNLWDLLGSYQGPAMIKDKDFNHIKLVISGKQLAAYVNSSEKPTLEIPNIEGNNAEGGLAFEGEAIISNLVVRPKEVEGLQAKEGLDPTYNDSRYIREWFVGQPFALPMGKEVNMSDLPKNEVTWEKIKTERLGLVNLTRNFGKSESRRAVWLKVKLKTEAARTLTLDFGFSDEVWAFLNGRMAFTDKNLYGHPIMKNPEGRCSVENTSFKLPLKSGSNELLIAVANDFYGWAIIARLETMEGITIEE</sequence>
<gene>
    <name evidence="2" type="ORF">SAMN04515674_102398</name>
</gene>
<feature type="chain" id="PRO_5011728159" description="3-keto-disaccharide hydrolase domain-containing protein" evidence="1">
    <location>
        <begin position="20"/>
        <end position="382"/>
    </location>
</feature>
<name>A0A1I5PDI6_9BACT</name>
<evidence type="ECO:0000313" key="2">
    <source>
        <dbReference type="EMBL" id="SFP31601.1"/>
    </source>
</evidence>
<dbReference type="AlphaFoldDB" id="A0A1I5PDI6"/>
<dbReference type="Gene3D" id="2.60.120.560">
    <property type="entry name" value="Exo-inulinase, domain 1"/>
    <property type="match status" value="1"/>
</dbReference>
<proteinExistence type="predicted"/>
<reference evidence="2 3" key="1">
    <citation type="submission" date="2016-10" db="EMBL/GenBank/DDBJ databases">
        <authorList>
            <person name="de Groot N.N."/>
        </authorList>
    </citation>
    <scope>NUCLEOTIDE SEQUENCE [LARGE SCALE GENOMIC DNA]</scope>
    <source>
        <strain evidence="3">E92,LMG 26720,CCM 7988</strain>
    </source>
</reference>
<dbReference type="RefSeq" id="WP_092013159.1">
    <property type="nucleotide sequence ID" value="NZ_FOXH01000002.1"/>
</dbReference>
<feature type="signal peptide" evidence="1">
    <location>
        <begin position="1"/>
        <end position="19"/>
    </location>
</feature>
<protein>
    <recommendedName>
        <fullName evidence="4">3-keto-disaccharide hydrolase domain-containing protein</fullName>
    </recommendedName>
</protein>
<keyword evidence="1" id="KW-0732">Signal</keyword>
<accession>A0A1I5PDI6</accession>
<evidence type="ECO:0000256" key="1">
    <source>
        <dbReference type="SAM" id="SignalP"/>
    </source>
</evidence>
<dbReference type="OrthoDB" id="2634655at2"/>
<dbReference type="STRING" id="1079859.SAMN04515674_102398"/>